<dbReference type="InterPro" id="IPR052891">
    <property type="entry name" value="DNA-3mA_glycosylase"/>
</dbReference>
<keyword evidence="2" id="KW-1185">Reference proteome</keyword>
<sequence>MRSLEDILAISVGRKGSVEAIFEGFAPSKTPAELAAQPDDRWLSAMTRAIFNAGFNWKVVESMWPGFEAAFEGFAPGRCSMMDDTWFDALVTNKAIVRHGPKIRAVQENAVFIREVADSHGGFGTFVAGWDVTEFAGLLAHLKSNGTRLGGTTGQYFLRSMGVDGFILSRDVVARLIAEGVIDKPPTSKGAMTAVQTAFSEWHRTSGRSLKEISRILATSTG</sequence>
<dbReference type="PANTHER" id="PTHR30037:SF3">
    <property type="entry name" value="BLR0857 PROTEIN"/>
    <property type="match status" value="1"/>
</dbReference>
<dbReference type="Pfam" id="PF03352">
    <property type="entry name" value="Adenine_glyco"/>
    <property type="match status" value="1"/>
</dbReference>
<dbReference type="Proteomes" id="UP001138661">
    <property type="component" value="Unassembled WGS sequence"/>
</dbReference>
<protein>
    <submittedName>
        <fullName evidence="1">DNA-3-methyladenine glycosylase I</fullName>
    </submittedName>
</protein>
<evidence type="ECO:0000313" key="2">
    <source>
        <dbReference type="Proteomes" id="UP001138661"/>
    </source>
</evidence>
<dbReference type="GO" id="GO:0006284">
    <property type="term" value="P:base-excision repair"/>
    <property type="evidence" value="ECO:0007669"/>
    <property type="project" value="InterPro"/>
</dbReference>
<name>A0A9X1FZZ7_9RHOB</name>
<proteinExistence type="predicted"/>
<dbReference type="RefSeq" id="WP_219506147.1">
    <property type="nucleotide sequence ID" value="NZ_JAHXDN010000006.1"/>
</dbReference>
<evidence type="ECO:0000313" key="1">
    <source>
        <dbReference type="EMBL" id="MBW4710018.1"/>
    </source>
</evidence>
<organism evidence="1 2">
    <name type="scientific">Roseobacter insulae</name>
    <dbReference type="NCBI Taxonomy" id="2859783"/>
    <lineage>
        <taxon>Bacteria</taxon>
        <taxon>Pseudomonadati</taxon>
        <taxon>Pseudomonadota</taxon>
        <taxon>Alphaproteobacteria</taxon>
        <taxon>Rhodobacterales</taxon>
        <taxon>Roseobacteraceae</taxon>
        <taxon>Roseobacter</taxon>
    </lineage>
</organism>
<gene>
    <name evidence="1" type="ORF">KX928_19715</name>
</gene>
<accession>A0A9X1FZZ7</accession>
<dbReference type="AlphaFoldDB" id="A0A9X1FZZ7"/>
<dbReference type="GO" id="GO:0008725">
    <property type="term" value="F:DNA-3-methyladenine glycosylase activity"/>
    <property type="evidence" value="ECO:0007669"/>
    <property type="project" value="InterPro"/>
</dbReference>
<reference evidence="1" key="1">
    <citation type="submission" date="2021-07" db="EMBL/GenBank/DDBJ databases">
        <title>Roseobacter insulae sp. nov., isolated from a tidal flat.</title>
        <authorList>
            <person name="Park S."/>
            <person name="Yoon J.-H."/>
        </authorList>
    </citation>
    <scope>NUCLEOTIDE SEQUENCE</scope>
    <source>
        <strain evidence="1">YSTF-M11</strain>
    </source>
</reference>
<dbReference type="InterPro" id="IPR005019">
    <property type="entry name" value="Adenine_glyco"/>
</dbReference>
<dbReference type="PANTHER" id="PTHR30037">
    <property type="entry name" value="DNA-3-METHYLADENINE GLYCOSYLASE 1"/>
    <property type="match status" value="1"/>
</dbReference>
<comment type="caution">
    <text evidence="1">The sequence shown here is derived from an EMBL/GenBank/DDBJ whole genome shotgun (WGS) entry which is preliminary data.</text>
</comment>
<dbReference type="EMBL" id="JAHXDN010000006">
    <property type="protein sequence ID" value="MBW4710018.1"/>
    <property type="molecule type" value="Genomic_DNA"/>
</dbReference>